<dbReference type="PATRIC" id="fig|1631356.3.peg.526"/>
<name>A0A0L6CNR0_9MICO</name>
<reference evidence="2" key="1">
    <citation type="submission" date="2015-03" db="EMBL/GenBank/DDBJ databases">
        <title>Luteipulveratus halotolerans sp. nov., a novel actinobacterium (Dermacoccaceae) from Sarawak, Malaysia.</title>
        <authorList>
            <person name="Juboi H."/>
            <person name="Basik A."/>
            <person name="Shamsul S.S."/>
            <person name="Arnold P."/>
            <person name="Schmitt E.K."/>
            <person name="Sanglier J.-J."/>
            <person name="Yeo T."/>
        </authorList>
    </citation>
    <scope>NUCLEOTIDE SEQUENCE [LARGE SCALE GENOMIC DNA]</scope>
    <source>
        <strain evidence="2">C296001</strain>
    </source>
</reference>
<dbReference type="Gene3D" id="3.40.140.10">
    <property type="entry name" value="Cytidine Deaminase, domain 2"/>
    <property type="match status" value="1"/>
</dbReference>
<evidence type="ECO:0008006" key="3">
    <source>
        <dbReference type="Google" id="ProtNLM"/>
    </source>
</evidence>
<protein>
    <recommendedName>
        <fullName evidence="3">Cytidine deaminase</fullName>
    </recommendedName>
</protein>
<organism evidence="1 2">
    <name type="scientific">Luteipulveratus halotolerans</name>
    <dbReference type="NCBI Taxonomy" id="1631356"/>
    <lineage>
        <taxon>Bacteria</taxon>
        <taxon>Bacillati</taxon>
        <taxon>Actinomycetota</taxon>
        <taxon>Actinomycetes</taxon>
        <taxon>Micrococcales</taxon>
        <taxon>Dermacoccaceae</taxon>
        <taxon>Luteipulveratus</taxon>
    </lineage>
</organism>
<dbReference type="CDD" id="cd01283">
    <property type="entry name" value="cytidine_deaminase"/>
    <property type="match status" value="1"/>
</dbReference>
<evidence type="ECO:0000313" key="2">
    <source>
        <dbReference type="Proteomes" id="UP000037397"/>
    </source>
</evidence>
<keyword evidence="2" id="KW-1185">Reference proteome</keyword>
<dbReference type="InterPro" id="IPR016193">
    <property type="entry name" value="Cytidine_deaminase-like"/>
</dbReference>
<dbReference type="EMBL" id="LAIR01000002">
    <property type="protein sequence ID" value="KNX39153.1"/>
    <property type="molecule type" value="Genomic_DNA"/>
</dbReference>
<dbReference type="STRING" id="1631356.VV01_02955"/>
<proteinExistence type="predicted"/>
<comment type="caution">
    <text evidence="1">The sequence shown here is derived from an EMBL/GenBank/DDBJ whole genome shotgun (WGS) entry which is preliminary data.</text>
</comment>
<gene>
    <name evidence="1" type="ORF">VV01_02955</name>
</gene>
<dbReference type="AlphaFoldDB" id="A0A0L6CNR0"/>
<dbReference type="SUPFAM" id="SSF53927">
    <property type="entry name" value="Cytidine deaminase-like"/>
    <property type="match status" value="1"/>
</dbReference>
<accession>A0A0L6CNR0</accession>
<dbReference type="NCBIfam" id="NF006155">
    <property type="entry name" value="PRK08298.1"/>
    <property type="match status" value="1"/>
</dbReference>
<evidence type="ECO:0000313" key="1">
    <source>
        <dbReference type="EMBL" id="KNX39153.1"/>
    </source>
</evidence>
<dbReference type="Proteomes" id="UP000037397">
    <property type="component" value="Unassembled WGS sequence"/>
</dbReference>
<sequence>MLLEDGTILTSTAPEVFNASVELCHEVGAFCEAYKLDQAVVASVCLFHRADGSMLVLSPCGVCQERLIQHGPDVLVATAALPATDEIAWRTLREVHPAFWGRVLDSSPWPPGA</sequence>
<dbReference type="GO" id="GO:0003824">
    <property type="term" value="F:catalytic activity"/>
    <property type="evidence" value="ECO:0007669"/>
    <property type="project" value="InterPro"/>
</dbReference>